<dbReference type="InterPro" id="IPR052363">
    <property type="entry name" value="LPS_export_LptC"/>
</dbReference>
<evidence type="ECO:0000256" key="2">
    <source>
        <dbReference type="ARBA" id="ARBA00022519"/>
    </source>
</evidence>
<evidence type="ECO:0000256" key="3">
    <source>
        <dbReference type="ARBA" id="ARBA00022692"/>
    </source>
</evidence>
<evidence type="ECO:0000256" key="5">
    <source>
        <dbReference type="ARBA" id="ARBA00023136"/>
    </source>
</evidence>
<dbReference type="AlphaFoldDB" id="A0A0W8FQI4"/>
<dbReference type="GO" id="GO:0015221">
    <property type="term" value="F:lipopolysaccharide transmembrane transporter activity"/>
    <property type="evidence" value="ECO:0007669"/>
    <property type="project" value="InterPro"/>
</dbReference>
<evidence type="ECO:0000256" key="1">
    <source>
        <dbReference type="ARBA" id="ARBA00022475"/>
    </source>
</evidence>
<evidence type="ECO:0008006" key="8">
    <source>
        <dbReference type="Google" id="ProtNLM"/>
    </source>
</evidence>
<comment type="caution">
    <text evidence="7">The sequence shown here is derived from an EMBL/GenBank/DDBJ whole genome shotgun (WGS) entry which is preliminary data.</text>
</comment>
<organism evidence="7">
    <name type="scientific">hydrocarbon metagenome</name>
    <dbReference type="NCBI Taxonomy" id="938273"/>
    <lineage>
        <taxon>unclassified sequences</taxon>
        <taxon>metagenomes</taxon>
        <taxon>ecological metagenomes</taxon>
    </lineage>
</organism>
<sequence>MKFSKKAVIIFSVAIVFLVILIAVASVIKTNISKPKNLLKVFQDSVDLQIKGFVYTEVGDANAKWEVKAETATYEKKQNLALFDKVQIKLTTSDGKVFVMTADEGRMLIKEKNIEIKGNVIINSENGDKFFTDYLNYSDSEKKFYTDAPVTMENKRMKITGRGLALFINKGELNIPSMVKAKII</sequence>
<dbReference type="PANTHER" id="PTHR37481">
    <property type="entry name" value="LIPOPOLYSACCHARIDE EXPORT SYSTEM PROTEIN LPTC"/>
    <property type="match status" value="1"/>
</dbReference>
<keyword evidence="2" id="KW-0997">Cell inner membrane</keyword>
<evidence type="ECO:0000256" key="4">
    <source>
        <dbReference type="ARBA" id="ARBA00022989"/>
    </source>
</evidence>
<keyword evidence="1" id="KW-1003">Cell membrane</keyword>
<gene>
    <name evidence="7" type="ORF">ASZ90_007030</name>
</gene>
<name>A0A0W8FQI4_9ZZZZ</name>
<dbReference type="EMBL" id="LNQE01000917">
    <property type="protein sequence ID" value="KUG23189.1"/>
    <property type="molecule type" value="Genomic_DNA"/>
</dbReference>
<dbReference type="PANTHER" id="PTHR37481:SF1">
    <property type="entry name" value="LIPOPOLYSACCHARIDE EXPORT SYSTEM PROTEIN LPTC"/>
    <property type="match status" value="1"/>
</dbReference>
<proteinExistence type="predicted"/>
<feature type="transmembrane region" description="Helical" evidence="6">
    <location>
        <begin position="7"/>
        <end position="28"/>
    </location>
</feature>
<keyword evidence="5 6" id="KW-0472">Membrane</keyword>
<dbReference type="Pfam" id="PF06835">
    <property type="entry name" value="LptC"/>
    <property type="match status" value="1"/>
</dbReference>
<dbReference type="NCBIfam" id="TIGR04409">
    <property type="entry name" value="LptC_YrbK"/>
    <property type="match status" value="1"/>
</dbReference>
<dbReference type="InterPro" id="IPR026265">
    <property type="entry name" value="LptC"/>
</dbReference>
<evidence type="ECO:0000313" key="7">
    <source>
        <dbReference type="EMBL" id="KUG23189.1"/>
    </source>
</evidence>
<accession>A0A0W8FQI4</accession>
<reference evidence="7" key="1">
    <citation type="journal article" date="2015" name="Proc. Natl. Acad. Sci. U.S.A.">
        <title>Networks of energetic and metabolic interactions define dynamics in microbial communities.</title>
        <authorList>
            <person name="Embree M."/>
            <person name="Liu J.K."/>
            <person name="Al-Bassam M.M."/>
            <person name="Zengler K."/>
        </authorList>
    </citation>
    <scope>NUCLEOTIDE SEQUENCE</scope>
</reference>
<dbReference type="GO" id="GO:0030288">
    <property type="term" value="C:outer membrane-bounded periplasmic space"/>
    <property type="evidence" value="ECO:0007669"/>
    <property type="project" value="TreeGrafter"/>
</dbReference>
<keyword evidence="4 6" id="KW-1133">Transmembrane helix</keyword>
<dbReference type="InterPro" id="IPR010664">
    <property type="entry name" value="LipoPS_assembly_LptC-rel"/>
</dbReference>
<protein>
    <recommendedName>
        <fullName evidence="8">LPS export ABC transporter periplasmic protein LptC</fullName>
    </recommendedName>
</protein>
<dbReference type="Gene3D" id="2.60.450.10">
    <property type="entry name" value="Lipopolysaccharide (LPS) transport protein A like domain"/>
    <property type="match status" value="1"/>
</dbReference>
<dbReference type="GO" id="GO:0017089">
    <property type="term" value="F:glycolipid transfer activity"/>
    <property type="evidence" value="ECO:0007669"/>
    <property type="project" value="TreeGrafter"/>
</dbReference>
<keyword evidence="3 6" id="KW-0812">Transmembrane</keyword>
<evidence type="ECO:0000256" key="6">
    <source>
        <dbReference type="SAM" id="Phobius"/>
    </source>
</evidence>
<dbReference type="GO" id="GO:0005886">
    <property type="term" value="C:plasma membrane"/>
    <property type="evidence" value="ECO:0007669"/>
    <property type="project" value="InterPro"/>
</dbReference>